<accession>A0A242A6H4</accession>
<evidence type="ECO:0000256" key="9">
    <source>
        <dbReference type="ARBA" id="ARBA00048721"/>
    </source>
</evidence>
<dbReference type="InterPro" id="IPR014729">
    <property type="entry name" value="Rossmann-like_a/b/a_fold"/>
</dbReference>
<dbReference type="PANTHER" id="PTHR39321:SF3">
    <property type="entry name" value="PHOSPHOPANTETHEINE ADENYLYLTRANSFERASE"/>
    <property type="match status" value="1"/>
</dbReference>
<organism evidence="12 13">
    <name type="scientific">Candidatus Enterococcus testudinis</name>
    <dbReference type="NCBI Taxonomy" id="1834191"/>
    <lineage>
        <taxon>Bacteria</taxon>
        <taxon>Bacillati</taxon>
        <taxon>Bacillota</taxon>
        <taxon>Bacilli</taxon>
        <taxon>Lactobacillales</taxon>
        <taxon>Enterococcaceae</taxon>
        <taxon>Enterococcus</taxon>
    </lineage>
</organism>
<keyword evidence="6 10" id="KW-0547">Nucleotide-binding</keyword>
<dbReference type="Proteomes" id="UP000195043">
    <property type="component" value="Unassembled WGS sequence"/>
</dbReference>
<dbReference type="PANTHER" id="PTHR39321">
    <property type="entry name" value="NICOTINATE-NUCLEOTIDE ADENYLYLTRANSFERASE-RELATED"/>
    <property type="match status" value="1"/>
</dbReference>
<dbReference type="InterPro" id="IPR004821">
    <property type="entry name" value="Cyt_trans-like"/>
</dbReference>
<evidence type="ECO:0000256" key="6">
    <source>
        <dbReference type="ARBA" id="ARBA00022741"/>
    </source>
</evidence>
<evidence type="ECO:0000313" key="13">
    <source>
        <dbReference type="Proteomes" id="UP000195043"/>
    </source>
</evidence>
<evidence type="ECO:0000256" key="3">
    <source>
        <dbReference type="ARBA" id="ARBA00022642"/>
    </source>
</evidence>
<reference evidence="12 13" key="1">
    <citation type="submission" date="2017-05" db="EMBL/GenBank/DDBJ databases">
        <title>The Genome Sequence of Enterococcus sp. 8G7_MSG3316.</title>
        <authorList>
            <consortium name="The Broad Institute Genomics Platform"/>
            <consortium name="The Broad Institute Genomic Center for Infectious Diseases"/>
            <person name="Earl A."/>
            <person name="Manson A."/>
            <person name="Schwartman J."/>
            <person name="Gilmore M."/>
            <person name="Abouelleil A."/>
            <person name="Cao P."/>
            <person name="Chapman S."/>
            <person name="Cusick C."/>
            <person name="Shea T."/>
            <person name="Young S."/>
            <person name="Neafsey D."/>
            <person name="Nusbaum C."/>
            <person name="Birren B."/>
        </authorList>
    </citation>
    <scope>NUCLEOTIDE SEQUENCE [LARGE SCALE GENOMIC DNA]</scope>
    <source>
        <strain evidence="12 13">8G7_MSG3316</strain>
    </source>
</reference>
<keyword evidence="8 10" id="KW-0520">NAD</keyword>
<dbReference type="GO" id="GO:0009435">
    <property type="term" value="P:NAD+ biosynthetic process"/>
    <property type="evidence" value="ECO:0007669"/>
    <property type="project" value="UniProtKB-UniRule"/>
</dbReference>
<dbReference type="InterPro" id="IPR005248">
    <property type="entry name" value="NadD/NMNAT"/>
</dbReference>
<dbReference type="Gene3D" id="3.40.50.620">
    <property type="entry name" value="HUPs"/>
    <property type="match status" value="1"/>
</dbReference>
<dbReference type="GO" id="GO:0005524">
    <property type="term" value="F:ATP binding"/>
    <property type="evidence" value="ECO:0007669"/>
    <property type="project" value="UniProtKB-KW"/>
</dbReference>
<sequence>MQGHSFGKVQTVLDTQNAFHVPKKQVGILGGNFNPVHYAHLVMGEQVGQALGLEKVYFMPEYLPPHIDEKQTIPAEHRLAMLEAAIADNPRFAIEPIELARKGKSYTIDTMRALTTQHPDTNYYFIIGGDMVQYLPKWHQIDELMQLVTFVGVRRPGYPIESDYPIIWIDVPLMDVSSTTIRKKVEQGCSVRYLLPESVLHYIQEKGLYLDDV</sequence>
<keyword evidence="13" id="KW-1185">Reference proteome</keyword>
<dbReference type="GO" id="GO:0004515">
    <property type="term" value="F:nicotinate-nucleotide adenylyltransferase activity"/>
    <property type="evidence" value="ECO:0007669"/>
    <property type="project" value="UniProtKB-UniRule"/>
</dbReference>
<comment type="catalytic activity">
    <reaction evidence="9 10">
        <text>nicotinate beta-D-ribonucleotide + ATP + H(+) = deamido-NAD(+) + diphosphate</text>
        <dbReference type="Rhea" id="RHEA:22860"/>
        <dbReference type="ChEBI" id="CHEBI:15378"/>
        <dbReference type="ChEBI" id="CHEBI:30616"/>
        <dbReference type="ChEBI" id="CHEBI:33019"/>
        <dbReference type="ChEBI" id="CHEBI:57502"/>
        <dbReference type="ChEBI" id="CHEBI:58437"/>
        <dbReference type="EC" id="2.7.7.18"/>
    </reaction>
</comment>
<dbReference type="NCBIfam" id="TIGR00482">
    <property type="entry name" value="nicotinate (nicotinamide) nucleotide adenylyltransferase"/>
    <property type="match status" value="1"/>
</dbReference>
<evidence type="ECO:0000313" key="12">
    <source>
        <dbReference type="EMBL" id="OTN76213.1"/>
    </source>
</evidence>
<dbReference type="EC" id="2.7.7.18" evidence="10"/>
<evidence type="ECO:0000256" key="2">
    <source>
        <dbReference type="ARBA" id="ARBA00005019"/>
    </source>
</evidence>
<evidence type="ECO:0000256" key="4">
    <source>
        <dbReference type="ARBA" id="ARBA00022679"/>
    </source>
</evidence>
<evidence type="ECO:0000259" key="11">
    <source>
        <dbReference type="Pfam" id="PF01467"/>
    </source>
</evidence>
<comment type="function">
    <text evidence="1 10">Catalyzes the reversible adenylation of nicotinate mononucleotide (NaMN) to nicotinic acid adenine dinucleotide (NaAD).</text>
</comment>
<dbReference type="AlphaFoldDB" id="A0A242A6H4"/>
<dbReference type="Pfam" id="PF01467">
    <property type="entry name" value="CTP_transf_like"/>
    <property type="match status" value="1"/>
</dbReference>
<evidence type="ECO:0000256" key="10">
    <source>
        <dbReference type="HAMAP-Rule" id="MF_00244"/>
    </source>
</evidence>
<comment type="caution">
    <text evidence="12">The sequence shown here is derived from an EMBL/GenBank/DDBJ whole genome shotgun (WGS) entry which is preliminary data.</text>
</comment>
<gene>
    <name evidence="10" type="primary">nadD</name>
    <name evidence="12" type="ORF">A5886_001290</name>
</gene>
<evidence type="ECO:0000256" key="5">
    <source>
        <dbReference type="ARBA" id="ARBA00022695"/>
    </source>
</evidence>
<dbReference type="UniPathway" id="UPA00253">
    <property type="reaction ID" value="UER00332"/>
</dbReference>
<dbReference type="STRING" id="1834191.A5886_001290"/>
<name>A0A242A6H4_9ENTE</name>
<dbReference type="SUPFAM" id="SSF52374">
    <property type="entry name" value="Nucleotidylyl transferase"/>
    <property type="match status" value="1"/>
</dbReference>
<dbReference type="HAMAP" id="MF_00244">
    <property type="entry name" value="NaMN_adenylyltr"/>
    <property type="match status" value="1"/>
</dbReference>
<dbReference type="NCBIfam" id="NF000840">
    <property type="entry name" value="PRK00071.1-3"/>
    <property type="match status" value="1"/>
</dbReference>
<proteinExistence type="inferred from homology"/>
<evidence type="ECO:0000256" key="8">
    <source>
        <dbReference type="ARBA" id="ARBA00023027"/>
    </source>
</evidence>
<dbReference type="CDD" id="cd02165">
    <property type="entry name" value="NMNAT"/>
    <property type="match status" value="1"/>
</dbReference>
<comment type="similarity">
    <text evidence="10">Belongs to the NadD family.</text>
</comment>
<dbReference type="RefSeq" id="WP_086274192.1">
    <property type="nucleotide sequence ID" value="NZ_NGKU01000001.1"/>
</dbReference>
<feature type="domain" description="Cytidyltransferase-like" evidence="11">
    <location>
        <begin position="28"/>
        <end position="183"/>
    </location>
</feature>
<keyword evidence="4 10" id="KW-0808">Transferase</keyword>
<keyword evidence="5 10" id="KW-0548">Nucleotidyltransferase</keyword>
<comment type="pathway">
    <text evidence="2 10">Cofactor biosynthesis; NAD(+) biosynthesis; deamido-NAD(+) from nicotinate D-ribonucleotide: step 1/1.</text>
</comment>
<evidence type="ECO:0000256" key="7">
    <source>
        <dbReference type="ARBA" id="ARBA00022840"/>
    </source>
</evidence>
<dbReference type="OrthoDB" id="5295945at2"/>
<dbReference type="NCBIfam" id="NF000841">
    <property type="entry name" value="PRK00071.1-4"/>
    <property type="match status" value="1"/>
</dbReference>
<protein>
    <recommendedName>
        <fullName evidence="10">Probable nicotinate-nucleotide adenylyltransferase</fullName>
        <ecNumber evidence="10">2.7.7.18</ecNumber>
    </recommendedName>
    <alternativeName>
        <fullName evidence="10">Deamido-NAD(+) diphosphorylase</fullName>
    </alternativeName>
    <alternativeName>
        <fullName evidence="10">Deamido-NAD(+) pyrophosphorylase</fullName>
    </alternativeName>
    <alternativeName>
        <fullName evidence="10">Nicotinate mononucleotide adenylyltransferase</fullName>
        <shortName evidence="10">NaMN adenylyltransferase</shortName>
    </alternativeName>
</protein>
<keyword evidence="3 10" id="KW-0662">Pyridine nucleotide biosynthesis</keyword>
<keyword evidence="7 10" id="KW-0067">ATP-binding</keyword>
<dbReference type="EMBL" id="NGKU01000001">
    <property type="protein sequence ID" value="OTN76213.1"/>
    <property type="molecule type" value="Genomic_DNA"/>
</dbReference>
<evidence type="ECO:0000256" key="1">
    <source>
        <dbReference type="ARBA" id="ARBA00002324"/>
    </source>
</evidence>